<feature type="transmembrane region" description="Helical" evidence="7">
    <location>
        <begin position="46"/>
        <end position="66"/>
    </location>
</feature>
<evidence type="ECO:0000313" key="8">
    <source>
        <dbReference type="EMBL" id="MBD7915558.1"/>
    </source>
</evidence>
<name>A0ABR8Q547_9CLOT</name>
<feature type="binding site" evidence="7">
    <location>
        <position position="129"/>
    </location>
    <ligand>
        <name>a 1,2-diacyl-sn-glycero-3-phospho-(1'-sn-glycerol)</name>
        <dbReference type="ChEBI" id="CHEBI:64716"/>
    </ligand>
</feature>
<dbReference type="InterPro" id="IPR001640">
    <property type="entry name" value="Lgt"/>
</dbReference>
<feature type="transmembrane region" description="Helical" evidence="7">
    <location>
        <begin position="15"/>
        <end position="34"/>
    </location>
</feature>
<dbReference type="NCBIfam" id="TIGR00544">
    <property type="entry name" value="lgt"/>
    <property type="match status" value="1"/>
</dbReference>
<dbReference type="Pfam" id="PF01790">
    <property type="entry name" value="LGT"/>
    <property type="match status" value="1"/>
</dbReference>
<evidence type="ECO:0000256" key="2">
    <source>
        <dbReference type="ARBA" id="ARBA00022475"/>
    </source>
</evidence>
<dbReference type="HAMAP" id="MF_01147">
    <property type="entry name" value="Lgt"/>
    <property type="match status" value="1"/>
</dbReference>
<dbReference type="PANTHER" id="PTHR30589">
    <property type="entry name" value="PROLIPOPROTEIN DIACYLGLYCERYL TRANSFERASE"/>
    <property type="match status" value="1"/>
</dbReference>
<comment type="caution">
    <text evidence="8">The sequence shown here is derived from an EMBL/GenBank/DDBJ whole genome shotgun (WGS) entry which is preliminary data.</text>
</comment>
<dbReference type="PANTHER" id="PTHR30589:SF0">
    <property type="entry name" value="PHOSPHATIDYLGLYCEROL--PROLIPOPROTEIN DIACYLGLYCERYL TRANSFERASE"/>
    <property type="match status" value="1"/>
</dbReference>
<comment type="function">
    <text evidence="7">Catalyzes the transfer of the diacylglyceryl group from phosphatidylglycerol to the sulfhydryl group of the N-terminal cysteine of a prolipoprotein, the first step in the formation of mature lipoproteins.</text>
</comment>
<keyword evidence="5 7" id="KW-1133">Transmembrane helix</keyword>
<feature type="transmembrane region" description="Helical" evidence="7">
    <location>
        <begin position="170"/>
        <end position="189"/>
    </location>
</feature>
<protein>
    <recommendedName>
        <fullName evidence="7">Phosphatidylglycerol--prolipoprotein diacylglyceryl transferase</fullName>
        <ecNumber evidence="7">2.5.1.145</ecNumber>
    </recommendedName>
</protein>
<feature type="transmembrane region" description="Helical" evidence="7">
    <location>
        <begin position="86"/>
        <end position="103"/>
    </location>
</feature>
<dbReference type="EMBL" id="JACSQZ010000036">
    <property type="protein sequence ID" value="MBD7915558.1"/>
    <property type="molecule type" value="Genomic_DNA"/>
</dbReference>
<comment type="catalytic activity">
    <reaction evidence="7">
        <text>L-cysteinyl-[prolipoprotein] + a 1,2-diacyl-sn-glycero-3-phospho-(1'-sn-glycerol) = an S-1,2-diacyl-sn-glyceryl-L-cysteinyl-[prolipoprotein] + sn-glycerol 1-phosphate + H(+)</text>
        <dbReference type="Rhea" id="RHEA:56712"/>
        <dbReference type="Rhea" id="RHEA-COMP:14679"/>
        <dbReference type="Rhea" id="RHEA-COMP:14680"/>
        <dbReference type="ChEBI" id="CHEBI:15378"/>
        <dbReference type="ChEBI" id="CHEBI:29950"/>
        <dbReference type="ChEBI" id="CHEBI:57685"/>
        <dbReference type="ChEBI" id="CHEBI:64716"/>
        <dbReference type="ChEBI" id="CHEBI:140658"/>
        <dbReference type="EC" id="2.5.1.145"/>
    </reaction>
</comment>
<evidence type="ECO:0000256" key="4">
    <source>
        <dbReference type="ARBA" id="ARBA00022692"/>
    </source>
</evidence>
<proteinExistence type="inferred from homology"/>
<keyword evidence="8" id="KW-0328">Glycosyltransferase</keyword>
<keyword evidence="2 7" id="KW-1003">Cell membrane</keyword>
<comment type="similarity">
    <text evidence="1 7">Belongs to the Lgt family.</text>
</comment>
<keyword evidence="3 7" id="KW-0808">Transferase</keyword>
<evidence type="ECO:0000256" key="5">
    <source>
        <dbReference type="ARBA" id="ARBA00022989"/>
    </source>
</evidence>
<feature type="transmembrane region" description="Helical" evidence="7">
    <location>
        <begin position="196"/>
        <end position="214"/>
    </location>
</feature>
<keyword evidence="6 7" id="KW-0472">Membrane</keyword>
<evidence type="ECO:0000256" key="7">
    <source>
        <dbReference type="HAMAP-Rule" id="MF_01147"/>
    </source>
</evidence>
<dbReference type="EC" id="2.5.1.145" evidence="7"/>
<evidence type="ECO:0000256" key="3">
    <source>
        <dbReference type="ARBA" id="ARBA00022679"/>
    </source>
</evidence>
<evidence type="ECO:0000256" key="6">
    <source>
        <dbReference type="ARBA" id="ARBA00023136"/>
    </source>
</evidence>
<dbReference type="PROSITE" id="PS01311">
    <property type="entry name" value="LGT"/>
    <property type="match status" value="1"/>
</dbReference>
<dbReference type="Proteomes" id="UP000640335">
    <property type="component" value="Unassembled WGS sequence"/>
</dbReference>
<evidence type="ECO:0000313" key="9">
    <source>
        <dbReference type="Proteomes" id="UP000640335"/>
    </source>
</evidence>
<feature type="transmembrane region" description="Helical" evidence="7">
    <location>
        <begin position="226"/>
        <end position="248"/>
    </location>
</feature>
<organism evidence="8 9">
    <name type="scientific">Clostridium gallinarum</name>
    <dbReference type="NCBI Taxonomy" id="2762246"/>
    <lineage>
        <taxon>Bacteria</taxon>
        <taxon>Bacillati</taxon>
        <taxon>Bacillota</taxon>
        <taxon>Clostridia</taxon>
        <taxon>Eubacteriales</taxon>
        <taxon>Clostridiaceae</taxon>
        <taxon>Clostridium</taxon>
    </lineage>
</organism>
<accession>A0ABR8Q547</accession>
<keyword evidence="9" id="KW-1185">Reference proteome</keyword>
<dbReference type="RefSeq" id="WP_191750319.1">
    <property type="nucleotide sequence ID" value="NZ_JACSQZ010000036.1"/>
</dbReference>
<gene>
    <name evidence="7" type="primary">lgt</name>
    <name evidence="8" type="ORF">H9660_10410</name>
</gene>
<reference evidence="8 9" key="1">
    <citation type="submission" date="2020-08" db="EMBL/GenBank/DDBJ databases">
        <title>A Genomic Blueprint of the Chicken Gut Microbiome.</title>
        <authorList>
            <person name="Gilroy R."/>
            <person name="Ravi A."/>
            <person name="Getino M."/>
            <person name="Pursley I."/>
            <person name="Horton D.L."/>
            <person name="Alikhan N.-F."/>
            <person name="Baker D."/>
            <person name="Gharbi K."/>
            <person name="Hall N."/>
            <person name="Watson M."/>
            <person name="Adriaenssens E.M."/>
            <person name="Foster-Nyarko E."/>
            <person name="Jarju S."/>
            <person name="Secka A."/>
            <person name="Antonio M."/>
            <person name="Oren A."/>
            <person name="Chaudhuri R."/>
            <person name="La Ragione R.M."/>
            <person name="Hildebrand F."/>
            <person name="Pallen M.J."/>
        </authorList>
    </citation>
    <scope>NUCLEOTIDE SEQUENCE [LARGE SCALE GENOMIC DNA]</scope>
    <source>
        <strain evidence="8 9">Sa3CUN1</strain>
    </source>
</reference>
<keyword evidence="4 7" id="KW-0812">Transmembrane</keyword>
<comment type="subcellular location">
    <subcellularLocation>
        <location evidence="7">Cell membrane</location>
        <topology evidence="7">Multi-pass membrane protein</topology>
    </subcellularLocation>
</comment>
<dbReference type="GO" id="GO:0016757">
    <property type="term" value="F:glycosyltransferase activity"/>
    <property type="evidence" value="ECO:0007669"/>
    <property type="project" value="UniProtKB-KW"/>
</dbReference>
<evidence type="ECO:0000256" key="1">
    <source>
        <dbReference type="ARBA" id="ARBA00007150"/>
    </source>
</evidence>
<sequence length="258" mass="29226">MNPIAFEVFGLEIRWYGIIISMGVLAAMLLIYLLAKKKDLNYDTIIDAFLITFPISIIGARLYYVAFEYQNYHSFMDVINIRNGGMAIHGGVIAALLSGYIFAKYKKINFLKYVDVIMPGVILAQAIGRWGNFMNQEAHGGPVTKEFISKFPEFIQNGMLIKGTYYHPTFLYESIWNLIVCLILVYILLKKKEGKDGIILGGYMILYSIGRFFIEGLRTDSLMFMGLRTAQMVSLLGIILGIILIIWVNKTSNKPKSV</sequence>
<comment type="pathway">
    <text evidence="7">Protein modification; lipoprotein biosynthesis (diacylglyceryl transfer).</text>
</comment>